<reference evidence="2 3" key="1">
    <citation type="submission" date="2024-01" db="EMBL/GenBank/DDBJ databases">
        <title>The genomes of 5 underutilized Papilionoideae crops provide insights into root nodulation and disease resistance.</title>
        <authorList>
            <person name="Yuan L."/>
        </authorList>
    </citation>
    <scope>NUCLEOTIDE SEQUENCE [LARGE SCALE GENOMIC DNA]</scope>
    <source>
        <strain evidence="2">LY-2023</strain>
        <tissue evidence="2">Leaf</tissue>
    </source>
</reference>
<dbReference type="Proteomes" id="UP001359559">
    <property type="component" value="Unassembled WGS sequence"/>
</dbReference>
<name>A0AAN9Q0P5_CLITE</name>
<dbReference type="AlphaFoldDB" id="A0AAN9Q0P5"/>
<comment type="caution">
    <text evidence="2">The sequence shown here is derived from an EMBL/GenBank/DDBJ whole genome shotgun (WGS) entry which is preliminary data.</text>
</comment>
<organism evidence="2 3">
    <name type="scientific">Clitoria ternatea</name>
    <name type="common">Butterfly pea</name>
    <dbReference type="NCBI Taxonomy" id="43366"/>
    <lineage>
        <taxon>Eukaryota</taxon>
        <taxon>Viridiplantae</taxon>
        <taxon>Streptophyta</taxon>
        <taxon>Embryophyta</taxon>
        <taxon>Tracheophyta</taxon>
        <taxon>Spermatophyta</taxon>
        <taxon>Magnoliopsida</taxon>
        <taxon>eudicotyledons</taxon>
        <taxon>Gunneridae</taxon>
        <taxon>Pentapetalae</taxon>
        <taxon>rosids</taxon>
        <taxon>fabids</taxon>
        <taxon>Fabales</taxon>
        <taxon>Fabaceae</taxon>
        <taxon>Papilionoideae</taxon>
        <taxon>50 kb inversion clade</taxon>
        <taxon>NPAAA clade</taxon>
        <taxon>indigoferoid/millettioid clade</taxon>
        <taxon>Phaseoleae</taxon>
        <taxon>Clitoria</taxon>
    </lineage>
</organism>
<sequence length="235" mass="25623">MELEGLDTSGCSYLSDESTFCTESLLSTPSFTLMAESLLSPSSTYALLQHFAQNHYYLHKISNNLAPSEVVRPLLKALGRIIGKIVEVKKGKKGKKNTPSLPSAYGKGKNVSKTSSNRVDDENREWTMAFDMSKRSTGPTPVTSIHVPRNQMFGFETAQTSGSDSPLPIAPMLLGPGSRQRAIDNFGVVSFAFYPTGPPVPFVTMLPFYNFLTDSSDTPTCNFNVEEGANNSDSM</sequence>
<proteinExistence type="predicted"/>
<feature type="region of interest" description="Disordered" evidence="1">
    <location>
        <begin position="92"/>
        <end position="119"/>
    </location>
</feature>
<evidence type="ECO:0000313" key="3">
    <source>
        <dbReference type="Proteomes" id="UP001359559"/>
    </source>
</evidence>
<evidence type="ECO:0000313" key="2">
    <source>
        <dbReference type="EMBL" id="KAK7318186.1"/>
    </source>
</evidence>
<dbReference type="EMBL" id="JAYKXN010000001">
    <property type="protein sequence ID" value="KAK7318186.1"/>
    <property type="molecule type" value="Genomic_DNA"/>
</dbReference>
<gene>
    <name evidence="2" type="ORF">RJT34_02885</name>
</gene>
<keyword evidence="3" id="KW-1185">Reference proteome</keyword>
<accession>A0AAN9Q0P5</accession>
<protein>
    <submittedName>
        <fullName evidence="2">Uncharacterized protein</fullName>
    </submittedName>
</protein>
<evidence type="ECO:0000256" key="1">
    <source>
        <dbReference type="SAM" id="MobiDB-lite"/>
    </source>
</evidence>